<dbReference type="HOGENOM" id="CLU_092285_0_1_2"/>
<organism evidence="2 3">
    <name type="scientific">Halobacterium salinarum (strain ATCC 700922 / JCM 11081 / NRC-1)</name>
    <name type="common">Halobacterium halobium</name>
    <dbReference type="NCBI Taxonomy" id="64091"/>
    <lineage>
        <taxon>Archaea</taxon>
        <taxon>Methanobacteriati</taxon>
        <taxon>Methanobacteriota</taxon>
        <taxon>Stenosarchaea group</taxon>
        <taxon>Halobacteria</taxon>
        <taxon>Halobacteriales</taxon>
        <taxon>Halobacteriaceae</taxon>
        <taxon>Halobacterium</taxon>
        <taxon>Halobacterium salinarum NRC-34001</taxon>
    </lineage>
</organism>
<protein>
    <submittedName>
        <fullName evidence="2">Uncharacterized protein</fullName>
    </submittedName>
</protein>
<evidence type="ECO:0000313" key="3">
    <source>
        <dbReference type="Proteomes" id="UP000000554"/>
    </source>
</evidence>
<dbReference type="Proteomes" id="UP000000554">
    <property type="component" value="Chromosome"/>
</dbReference>
<evidence type="ECO:0000313" key="2">
    <source>
        <dbReference type="EMBL" id="AAG20445.1"/>
    </source>
</evidence>
<reference evidence="2 3" key="1">
    <citation type="journal article" date="2000" name="Proc. Natl. Acad. Sci. U.S.A.">
        <title>Genome sequence of Halobacterium species NRC-1.</title>
        <authorList>
            <person name="Ng W.V."/>
            <person name="Kennedy S.P."/>
            <person name="Mahairas G.G."/>
            <person name="Berquist B."/>
            <person name="Pan M."/>
            <person name="Shukla H.D."/>
            <person name="Lasky S.R."/>
            <person name="Baliga N.S."/>
            <person name="Thorsson V."/>
            <person name="Sbrogna J."/>
            <person name="Swartzell S."/>
            <person name="Weir D."/>
            <person name="Hall J."/>
            <person name="Dahl T.A."/>
            <person name="Welti R."/>
            <person name="Goo Y.A."/>
            <person name="Leithauser B."/>
            <person name="Keller K."/>
            <person name="Cruz R."/>
            <person name="Danson M.J."/>
            <person name="Hough D.W."/>
            <person name="Maddocks D.G."/>
            <person name="Jablonski P.E."/>
            <person name="Krebs M.P."/>
            <person name="Angevine C.M."/>
            <person name="Dale H."/>
            <person name="Isenbarger T.A."/>
            <person name="Peck R.F."/>
            <person name="Pohlschroder M."/>
            <person name="Spudich J.L."/>
            <person name="Jung K.W."/>
            <person name="Alam M."/>
            <person name="Freitas T."/>
            <person name="Hou S."/>
            <person name="Daniels C.J."/>
            <person name="Dennis P.P."/>
            <person name="Omer A.D."/>
            <person name="Ebhardt H."/>
            <person name="Lowe T.M."/>
            <person name="Liang P."/>
            <person name="Riley M."/>
            <person name="Hood L."/>
            <person name="DasSarma S."/>
        </authorList>
    </citation>
    <scope>NUCLEOTIDE SEQUENCE [LARGE SCALE GENOMIC DNA]</scope>
    <source>
        <strain evidence="3">ATCC 700922 / JCM 11081 / NRC-1</strain>
    </source>
</reference>
<dbReference type="STRING" id="64091.VNG_2340H"/>
<gene>
    <name evidence="2" type="ordered locus">VNG_2340H</name>
</gene>
<dbReference type="EMBL" id="AE004437">
    <property type="protein sequence ID" value="AAG20445.1"/>
    <property type="molecule type" value="Genomic_DNA"/>
</dbReference>
<dbReference type="Pfam" id="PF24373">
    <property type="entry name" value="DUF7529"/>
    <property type="match status" value="1"/>
</dbReference>
<dbReference type="PIR" id="A84385">
    <property type="entry name" value="A84385"/>
</dbReference>
<dbReference type="InterPro" id="IPR055951">
    <property type="entry name" value="DUF7529"/>
</dbReference>
<feature type="region of interest" description="Disordered" evidence="1">
    <location>
        <begin position="78"/>
        <end position="104"/>
    </location>
</feature>
<keyword evidence="3" id="KW-1185">Reference proteome</keyword>
<sequence length="263" mass="28084">MSAMTSRARGPSSSSEAITSVPACAAGVASVDMTYATTPQEVLNSVEAVGGLTRCHVAGERGLSPRAVGKAFTVGGLAPSMDQQSRGDGPAANGAHLSETSESVKTNWERTLQDIEAMAADREENGFTTCTITAGSTAPVPPAEGADDEFGLTFIVSKADGETFESHYDSAEFTETAVYQRTQEGHVYVVVEQLDMDAEVVVFLAGTFRMRDATDLVRAATDREEMHTRVKAIDHTEYGAFTHDDVSAFFPEPAAYYAHDRQP</sequence>
<dbReference type="InParanoid" id="Q9HMX6"/>
<evidence type="ECO:0000256" key="1">
    <source>
        <dbReference type="SAM" id="MobiDB-lite"/>
    </source>
</evidence>
<name>Q9HMX6_HALSA</name>
<dbReference type="AlphaFoldDB" id="Q9HMX6"/>
<accession>Q9HMX6</accession>
<proteinExistence type="predicted"/>
<dbReference type="KEGG" id="hal:VNG_2340H"/>
<dbReference type="PATRIC" id="fig|64091.14.peg.1813"/>
<dbReference type="PaxDb" id="64091-VNG_2340H"/>